<protein>
    <submittedName>
        <fullName evidence="2">Uncharacterized protein</fullName>
    </submittedName>
</protein>
<comment type="caution">
    <text evidence="2">The sequence shown here is derived from an EMBL/GenBank/DDBJ whole genome shotgun (WGS) entry which is preliminary data.</text>
</comment>
<accession>A0A9J6BEP3</accession>
<evidence type="ECO:0000313" key="2">
    <source>
        <dbReference type="EMBL" id="KAG5668229.1"/>
    </source>
</evidence>
<proteinExistence type="predicted"/>
<dbReference type="Proteomes" id="UP001107558">
    <property type="component" value="Chromosome 4"/>
</dbReference>
<name>A0A9J6BEP3_POLVA</name>
<evidence type="ECO:0000256" key="1">
    <source>
        <dbReference type="SAM" id="MobiDB-lite"/>
    </source>
</evidence>
<reference evidence="2" key="1">
    <citation type="submission" date="2021-03" db="EMBL/GenBank/DDBJ databases">
        <title>Chromosome level genome of the anhydrobiotic midge Polypedilum vanderplanki.</title>
        <authorList>
            <person name="Yoshida Y."/>
            <person name="Kikawada T."/>
            <person name="Gusev O."/>
        </authorList>
    </citation>
    <scope>NUCLEOTIDE SEQUENCE</scope>
    <source>
        <strain evidence="2">NIAS01</strain>
        <tissue evidence="2">Whole body or cell culture</tissue>
    </source>
</reference>
<evidence type="ECO:0000313" key="3">
    <source>
        <dbReference type="Proteomes" id="UP001107558"/>
    </source>
</evidence>
<feature type="region of interest" description="Disordered" evidence="1">
    <location>
        <begin position="84"/>
        <end position="114"/>
    </location>
</feature>
<gene>
    <name evidence="2" type="ORF">PVAND_016177</name>
</gene>
<keyword evidence="3" id="KW-1185">Reference proteome</keyword>
<dbReference type="OrthoDB" id="1641132at2759"/>
<dbReference type="AlphaFoldDB" id="A0A9J6BEP3"/>
<organism evidence="2 3">
    <name type="scientific">Polypedilum vanderplanki</name>
    <name type="common">Sleeping chironomid midge</name>
    <dbReference type="NCBI Taxonomy" id="319348"/>
    <lineage>
        <taxon>Eukaryota</taxon>
        <taxon>Metazoa</taxon>
        <taxon>Ecdysozoa</taxon>
        <taxon>Arthropoda</taxon>
        <taxon>Hexapoda</taxon>
        <taxon>Insecta</taxon>
        <taxon>Pterygota</taxon>
        <taxon>Neoptera</taxon>
        <taxon>Endopterygota</taxon>
        <taxon>Diptera</taxon>
        <taxon>Nematocera</taxon>
        <taxon>Chironomoidea</taxon>
        <taxon>Chironomidae</taxon>
        <taxon>Chironominae</taxon>
        <taxon>Polypedilum</taxon>
        <taxon>Polypedilum</taxon>
    </lineage>
</organism>
<sequence>MPKDKGIIEEATETIIVVKEAAKETVQNVAETVKKVLTGDTEQIDPSKRIVKEKTEEIKNAAEEIYEEALKTGKSPEEIAREKFEKAKEHAEKTAEEVKEKLKTPKGELNPSKEEENFKRNKFYAFESAQLIAPQRTVFESILEPSRSIKIFPAILVNLKKVLK</sequence>
<dbReference type="EMBL" id="JADBJN010000004">
    <property type="protein sequence ID" value="KAG5668229.1"/>
    <property type="molecule type" value="Genomic_DNA"/>
</dbReference>